<feature type="region of interest" description="Disordered" evidence="1">
    <location>
        <begin position="1"/>
        <end position="25"/>
    </location>
</feature>
<reference evidence="4" key="1">
    <citation type="submission" date="2016-06" db="UniProtKB">
        <authorList>
            <consortium name="WormBaseParasite"/>
        </authorList>
    </citation>
    <scope>IDENTIFICATION</scope>
</reference>
<dbReference type="WBParaSite" id="SBAD_0000053001-mRNA-1">
    <property type="protein sequence ID" value="SBAD_0000053001-mRNA-1"/>
    <property type="gene ID" value="SBAD_0000053001"/>
</dbReference>
<dbReference type="InterPro" id="IPR040436">
    <property type="entry name" value="Disconnected-like"/>
</dbReference>
<dbReference type="PANTHER" id="PTHR15021:SF0">
    <property type="entry name" value="DISCO-RELATED, ISOFORM A-RELATED"/>
    <property type="match status" value="1"/>
</dbReference>
<dbReference type="PANTHER" id="PTHR15021">
    <property type="entry name" value="DISCONNECTED-RELATED"/>
    <property type="match status" value="1"/>
</dbReference>
<evidence type="ECO:0000313" key="3">
    <source>
        <dbReference type="Proteomes" id="UP000270296"/>
    </source>
</evidence>
<accession>A0A183IA64</accession>
<dbReference type="AlphaFoldDB" id="A0A183IA64"/>
<sequence length="158" mass="16889">MHTCTVEGCSASFPSKRSRDRHSANQNLHRKLLSNSRDHTPPNSLTHVSNMGLRTEFFPADPALALAAATAFYGSFKPSVPQSMLPALPPALLAPFLTRQFASFHPDLVNGHEPRISPSANLISVMSLDNSTDGTLNLSTKLRQPGNKASAAGVEAGE</sequence>
<organism evidence="4">
    <name type="scientific">Soboliphyme baturini</name>
    <dbReference type="NCBI Taxonomy" id="241478"/>
    <lineage>
        <taxon>Eukaryota</taxon>
        <taxon>Metazoa</taxon>
        <taxon>Ecdysozoa</taxon>
        <taxon>Nematoda</taxon>
        <taxon>Enoplea</taxon>
        <taxon>Dorylaimia</taxon>
        <taxon>Dioctophymatida</taxon>
        <taxon>Dioctophymatoidea</taxon>
        <taxon>Soboliphymatidae</taxon>
        <taxon>Soboliphyme</taxon>
    </lineage>
</organism>
<proteinExistence type="predicted"/>
<name>A0A183IA64_9BILA</name>
<evidence type="ECO:0000313" key="4">
    <source>
        <dbReference type="WBParaSite" id="SBAD_0000053001-mRNA-1"/>
    </source>
</evidence>
<dbReference type="EMBL" id="UZAM01001452">
    <property type="protein sequence ID" value="VDO84375.1"/>
    <property type="molecule type" value="Genomic_DNA"/>
</dbReference>
<protein>
    <submittedName>
        <fullName evidence="4">C2H2-type domain-containing protein</fullName>
    </submittedName>
</protein>
<gene>
    <name evidence="2" type="ORF">SBAD_LOCUS508</name>
</gene>
<dbReference type="GO" id="GO:0006355">
    <property type="term" value="P:regulation of DNA-templated transcription"/>
    <property type="evidence" value="ECO:0007669"/>
    <property type="project" value="TreeGrafter"/>
</dbReference>
<dbReference type="GO" id="GO:0005634">
    <property type="term" value="C:nucleus"/>
    <property type="evidence" value="ECO:0007669"/>
    <property type="project" value="TreeGrafter"/>
</dbReference>
<dbReference type="Proteomes" id="UP000270296">
    <property type="component" value="Unassembled WGS sequence"/>
</dbReference>
<evidence type="ECO:0000256" key="1">
    <source>
        <dbReference type="SAM" id="MobiDB-lite"/>
    </source>
</evidence>
<dbReference type="OrthoDB" id="10070972at2759"/>
<reference evidence="2 3" key="2">
    <citation type="submission" date="2018-11" db="EMBL/GenBank/DDBJ databases">
        <authorList>
            <consortium name="Pathogen Informatics"/>
        </authorList>
    </citation>
    <scope>NUCLEOTIDE SEQUENCE [LARGE SCALE GENOMIC DNA]</scope>
</reference>
<keyword evidence="3" id="KW-1185">Reference proteome</keyword>
<evidence type="ECO:0000313" key="2">
    <source>
        <dbReference type="EMBL" id="VDO84375.1"/>
    </source>
</evidence>